<evidence type="ECO:0000313" key="4">
    <source>
        <dbReference type="EMBL" id="CAI3993559.1"/>
    </source>
</evidence>
<gene>
    <name evidence="4" type="ORF">C1SCF055_LOCUS20293</name>
</gene>
<dbReference type="InterPro" id="IPR002110">
    <property type="entry name" value="Ankyrin_rpt"/>
</dbReference>
<dbReference type="InterPro" id="IPR001623">
    <property type="entry name" value="DnaJ_domain"/>
</dbReference>
<dbReference type="Pfam" id="PF12796">
    <property type="entry name" value="Ank_2"/>
    <property type="match status" value="1"/>
</dbReference>
<evidence type="ECO:0000256" key="1">
    <source>
        <dbReference type="ARBA" id="ARBA00022737"/>
    </source>
</evidence>
<dbReference type="OrthoDB" id="421949at2759"/>
<dbReference type="EMBL" id="CAMXCT030001846">
    <property type="protein sequence ID" value="CAL4780871.1"/>
    <property type="molecule type" value="Genomic_DNA"/>
</dbReference>
<name>A0A9P1FXS0_9DINO</name>
<keyword evidence="2" id="KW-0040">ANK repeat</keyword>
<sequence length="357" mass="39339">MHLFPQSVRCDAGELRRCYLRLALKHHPDKVAQRDSDFSVSFLREVTELFQQIQAAYEELSARIEGKSPGGFGSKAPRVRSAFAAACELGDLEAVQRMLLQRATLASEPDELGVTPLMFAAAGGSTAVCEALLVAKASLQTTNPLNWSALTWAALRGRAETTRWLLERGAPMADNDLIVVSFTGNDQTFKVLLDACDEKRMLQVRDKSQKGLLHFSLTGLAYLKRSTSCHLKSVDLAIQAKCDPWAEDKRSLEFKGEGVETVPVLAHLVHCMGESWANNGLDESHEHLSMIRRLCLLRADVHAEGPHGSALQLAVAQKFHRVEQALLHPERPEATVMQPVKATGLATMLKVMCWCCG</sequence>
<dbReference type="AlphaFoldDB" id="A0A9P1FXS0"/>
<organism evidence="4">
    <name type="scientific">Cladocopium goreaui</name>
    <dbReference type="NCBI Taxonomy" id="2562237"/>
    <lineage>
        <taxon>Eukaryota</taxon>
        <taxon>Sar</taxon>
        <taxon>Alveolata</taxon>
        <taxon>Dinophyceae</taxon>
        <taxon>Suessiales</taxon>
        <taxon>Symbiodiniaceae</taxon>
        <taxon>Cladocopium</taxon>
    </lineage>
</organism>
<dbReference type="PROSITE" id="PS50076">
    <property type="entry name" value="DNAJ_2"/>
    <property type="match status" value="1"/>
</dbReference>
<evidence type="ECO:0000313" key="6">
    <source>
        <dbReference type="EMBL" id="CAL4780871.1"/>
    </source>
</evidence>
<evidence type="ECO:0000259" key="3">
    <source>
        <dbReference type="PROSITE" id="PS50076"/>
    </source>
</evidence>
<feature type="domain" description="J" evidence="3">
    <location>
        <begin position="1"/>
        <end position="65"/>
    </location>
</feature>
<dbReference type="SUPFAM" id="SSF48403">
    <property type="entry name" value="Ankyrin repeat"/>
    <property type="match status" value="1"/>
</dbReference>
<dbReference type="InterPro" id="IPR036869">
    <property type="entry name" value="J_dom_sf"/>
</dbReference>
<dbReference type="SUPFAM" id="SSF46565">
    <property type="entry name" value="Chaperone J-domain"/>
    <property type="match status" value="1"/>
</dbReference>
<evidence type="ECO:0000313" key="5">
    <source>
        <dbReference type="EMBL" id="CAL1146934.1"/>
    </source>
</evidence>
<dbReference type="Gene3D" id="1.25.40.20">
    <property type="entry name" value="Ankyrin repeat-containing domain"/>
    <property type="match status" value="1"/>
</dbReference>
<dbReference type="SMART" id="SM00248">
    <property type="entry name" value="ANK"/>
    <property type="match status" value="3"/>
</dbReference>
<dbReference type="EMBL" id="CAMXCT010001846">
    <property type="protein sequence ID" value="CAI3993559.1"/>
    <property type="molecule type" value="Genomic_DNA"/>
</dbReference>
<dbReference type="CDD" id="cd06257">
    <property type="entry name" value="DnaJ"/>
    <property type="match status" value="1"/>
</dbReference>
<dbReference type="Proteomes" id="UP001152797">
    <property type="component" value="Unassembled WGS sequence"/>
</dbReference>
<keyword evidence="1" id="KW-0677">Repeat</keyword>
<dbReference type="PANTHER" id="PTHR24171">
    <property type="entry name" value="ANKYRIN REPEAT DOMAIN-CONTAINING PROTEIN 39-RELATED"/>
    <property type="match status" value="1"/>
</dbReference>
<accession>A0A9P1FXS0</accession>
<protein>
    <submittedName>
        <fullName evidence="6">J domain-containing protein</fullName>
    </submittedName>
</protein>
<evidence type="ECO:0000313" key="7">
    <source>
        <dbReference type="Proteomes" id="UP001152797"/>
    </source>
</evidence>
<reference evidence="4" key="1">
    <citation type="submission" date="2022-10" db="EMBL/GenBank/DDBJ databases">
        <authorList>
            <person name="Chen Y."/>
            <person name="Dougan E. K."/>
            <person name="Chan C."/>
            <person name="Rhodes N."/>
            <person name="Thang M."/>
        </authorList>
    </citation>
    <scope>NUCLEOTIDE SEQUENCE</scope>
</reference>
<comment type="caution">
    <text evidence="4">The sequence shown here is derived from an EMBL/GenBank/DDBJ whole genome shotgun (WGS) entry which is preliminary data.</text>
</comment>
<dbReference type="Gene3D" id="1.10.287.110">
    <property type="entry name" value="DnaJ domain"/>
    <property type="match status" value="1"/>
</dbReference>
<evidence type="ECO:0000256" key="2">
    <source>
        <dbReference type="ARBA" id="ARBA00023043"/>
    </source>
</evidence>
<dbReference type="EMBL" id="CAMXCT020001846">
    <property type="protein sequence ID" value="CAL1146934.1"/>
    <property type="molecule type" value="Genomic_DNA"/>
</dbReference>
<dbReference type="InterPro" id="IPR036770">
    <property type="entry name" value="Ankyrin_rpt-contain_sf"/>
</dbReference>
<dbReference type="SMART" id="SM00271">
    <property type="entry name" value="DnaJ"/>
    <property type="match status" value="1"/>
</dbReference>
<keyword evidence="7" id="KW-1185">Reference proteome</keyword>
<dbReference type="PANTHER" id="PTHR24171:SF9">
    <property type="entry name" value="ANKYRIN REPEAT DOMAIN-CONTAINING PROTEIN 39"/>
    <property type="match status" value="1"/>
</dbReference>
<reference evidence="5" key="2">
    <citation type="submission" date="2024-04" db="EMBL/GenBank/DDBJ databases">
        <authorList>
            <person name="Chen Y."/>
            <person name="Shah S."/>
            <person name="Dougan E. K."/>
            <person name="Thang M."/>
            <person name="Chan C."/>
        </authorList>
    </citation>
    <scope>NUCLEOTIDE SEQUENCE [LARGE SCALE GENOMIC DNA]</scope>
</reference>
<proteinExistence type="predicted"/>